<protein>
    <submittedName>
        <fullName evidence="1">Uncharacterized protein</fullName>
    </submittedName>
</protein>
<accession>A0A0V0ZCB9</accession>
<dbReference type="AlphaFoldDB" id="A0A0V0ZCB9"/>
<sequence>MLRSVVCTEVEDDARQNVLFYEILCGRTTLYQQKINYERRLIYKDGRM</sequence>
<name>A0A0V0ZCB9_TRISP</name>
<gene>
    <name evidence="1" type="ORF">T01_9422</name>
</gene>
<dbReference type="EMBL" id="JYDH01002520">
    <property type="protein sequence ID" value="KRY10012.1"/>
    <property type="molecule type" value="Genomic_DNA"/>
</dbReference>
<proteinExistence type="predicted"/>
<keyword evidence="2" id="KW-1185">Reference proteome</keyword>
<comment type="caution">
    <text evidence="1">The sequence shown here is derived from an EMBL/GenBank/DDBJ whole genome shotgun (WGS) entry which is preliminary data.</text>
</comment>
<dbReference type="InParanoid" id="A0A0V0ZCB9"/>
<organism evidence="1 2">
    <name type="scientific">Trichinella spiralis</name>
    <name type="common">Trichina worm</name>
    <dbReference type="NCBI Taxonomy" id="6334"/>
    <lineage>
        <taxon>Eukaryota</taxon>
        <taxon>Metazoa</taxon>
        <taxon>Ecdysozoa</taxon>
        <taxon>Nematoda</taxon>
        <taxon>Enoplea</taxon>
        <taxon>Dorylaimia</taxon>
        <taxon>Trichinellida</taxon>
        <taxon>Trichinellidae</taxon>
        <taxon>Trichinella</taxon>
    </lineage>
</organism>
<dbReference type="Proteomes" id="UP000054776">
    <property type="component" value="Unassembled WGS sequence"/>
</dbReference>
<reference evidence="1 2" key="1">
    <citation type="submission" date="2015-01" db="EMBL/GenBank/DDBJ databases">
        <title>Evolution of Trichinella species and genotypes.</title>
        <authorList>
            <person name="Korhonen P.K."/>
            <person name="Edoardo P."/>
            <person name="Giuseppe L.R."/>
            <person name="Gasser R.B."/>
        </authorList>
    </citation>
    <scope>NUCLEOTIDE SEQUENCE [LARGE SCALE GENOMIC DNA]</scope>
    <source>
        <strain evidence="1">ISS3</strain>
    </source>
</reference>
<evidence type="ECO:0000313" key="1">
    <source>
        <dbReference type="EMBL" id="KRY10012.1"/>
    </source>
</evidence>
<evidence type="ECO:0000313" key="2">
    <source>
        <dbReference type="Proteomes" id="UP000054776"/>
    </source>
</evidence>